<evidence type="ECO:0000256" key="1">
    <source>
        <dbReference type="ARBA" id="ARBA00022723"/>
    </source>
</evidence>
<organism evidence="3 4">
    <name type="scientific">Vibrio ostreicida</name>
    <dbReference type="NCBI Taxonomy" id="526588"/>
    <lineage>
        <taxon>Bacteria</taxon>
        <taxon>Pseudomonadati</taxon>
        <taxon>Pseudomonadota</taxon>
        <taxon>Gammaproteobacteria</taxon>
        <taxon>Vibrionales</taxon>
        <taxon>Vibrionaceae</taxon>
        <taxon>Vibrio</taxon>
    </lineage>
</organism>
<name>A0ABT8BQI8_9VIBR</name>
<dbReference type="PANTHER" id="PTHR43048:SF3">
    <property type="entry name" value="METHYLMALONYL-COA EPIMERASE, MITOCHONDRIAL"/>
    <property type="match status" value="1"/>
</dbReference>
<protein>
    <submittedName>
        <fullName evidence="3">VOC family protein</fullName>
    </submittedName>
</protein>
<dbReference type="PANTHER" id="PTHR43048">
    <property type="entry name" value="METHYLMALONYL-COA EPIMERASE"/>
    <property type="match status" value="1"/>
</dbReference>
<reference evidence="4" key="1">
    <citation type="journal article" date="2019" name="Int. J. Syst. Evol. Microbiol.">
        <title>The Global Catalogue of Microorganisms (GCM) 10K type strain sequencing project: providing services to taxonomists for standard genome sequencing and annotation.</title>
        <authorList>
            <consortium name="The Broad Institute Genomics Platform"/>
            <consortium name="The Broad Institute Genome Sequencing Center for Infectious Disease"/>
            <person name="Wu L."/>
            <person name="Ma J."/>
        </authorList>
    </citation>
    <scope>NUCLEOTIDE SEQUENCE [LARGE SCALE GENOMIC DNA]</scope>
    <source>
        <strain evidence="4">CECT 7398</strain>
    </source>
</reference>
<keyword evidence="4" id="KW-1185">Reference proteome</keyword>
<sequence length="127" mass="14630">MSGQLHHVSLTVSDLTASERFYALFGFEKTQCYQDQQVTIQMFESQGSRIELFHFNEEGIPSKSESLIQLKHLGITHFALSVRDLETFHKKLSEVTKTTTIYQARLGSFRYFFCSDPDGNQVEVLEE</sequence>
<dbReference type="Proteomes" id="UP001238540">
    <property type="component" value="Unassembled WGS sequence"/>
</dbReference>
<dbReference type="Pfam" id="PF00903">
    <property type="entry name" value="Glyoxalase"/>
    <property type="match status" value="1"/>
</dbReference>
<dbReference type="CDD" id="cd06587">
    <property type="entry name" value="VOC"/>
    <property type="match status" value="1"/>
</dbReference>
<dbReference type="PROSITE" id="PS51819">
    <property type="entry name" value="VOC"/>
    <property type="match status" value="1"/>
</dbReference>
<accession>A0ABT8BQI8</accession>
<dbReference type="InterPro" id="IPR004360">
    <property type="entry name" value="Glyas_Fos-R_dOase_dom"/>
</dbReference>
<keyword evidence="1" id="KW-0479">Metal-binding</keyword>
<dbReference type="InterPro" id="IPR037523">
    <property type="entry name" value="VOC_core"/>
</dbReference>
<dbReference type="Gene3D" id="3.10.180.10">
    <property type="entry name" value="2,3-Dihydroxybiphenyl 1,2-Dioxygenase, domain 1"/>
    <property type="match status" value="1"/>
</dbReference>
<evidence type="ECO:0000259" key="2">
    <source>
        <dbReference type="PROSITE" id="PS51819"/>
    </source>
</evidence>
<proteinExistence type="predicted"/>
<dbReference type="InterPro" id="IPR029068">
    <property type="entry name" value="Glyas_Bleomycin-R_OHBP_Dase"/>
</dbReference>
<gene>
    <name evidence="3" type="ORF">QWZ16_02965</name>
</gene>
<dbReference type="InterPro" id="IPR051785">
    <property type="entry name" value="MMCE/EMCE_epimerase"/>
</dbReference>
<feature type="domain" description="VOC" evidence="2">
    <location>
        <begin position="4"/>
        <end position="127"/>
    </location>
</feature>
<dbReference type="SUPFAM" id="SSF54593">
    <property type="entry name" value="Glyoxalase/Bleomycin resistance protein/Dihydroxybiphenyl dioxygenase"/>
    <property type="match status" value="1"/>
</dbReference>
<comment type="caution">
    <text evidence="3">The sequence shown here is derived from an EMBL/GenBank/DDBJ whole genome shotgun (WGS) entry which is preliminary data.</text>
</comment>
<dbReference type="RefSeq" id="WP_076590260.1">
    <property type="nucleotide sequence ID" value="NZ_JABEYA020000019.1"/>
</dbReference>
<dbReference type="EMBL" id="JAUFQC010000001">
    <property type="protein sequence ID" value="MDN3608719.1"/>
    <property type="molecule type" value="Genomic_DNA"/>
</dbReference>
<evidence type="ECO:0000313" key="4">
    <source>
        <dbReference type="Proteomes" id="UP001238540"/>
    </source>
</evidence>
<evidence type="ECO:0000313" key="3">
    <source>
        <dbReference type="EMBL" id="MDN3608719.1"/>
    </source>
</evidence>